<dbReference type="AlphaFoldDB" id="A0A1M6SX24"/>
<evidence type="ECO:0000256" key="1">
    <source>
        <dbReference type="ARBA" id="ARBA00006295"/>
    </source>
</evidence>
<evidence type="ECO:0000313" key="4">
    <source>
        <dbReference type="Proteomes" id="UP000183975"/>
    </source>
</evidence>
<organism evidence="3 4">
    <name type="scientific">Anaerotignum lactatifermentans DSM 14214</name>
    <dbReference type="NCBI Taxonomy" id="1121323"/>
    <lineage>
        <taxon>Bacteria</taxon>
        <taxon>Bacillati</taxon>
        <taxon>Bacillota</taxon>
        <taxon>Clostridia</taxon>
        <taxon>Lachnospirales</taxon>
        <taxon>Anaerotignaceae</taxon>
        <taxon>Anaerotignum</taxon>
    </lineage>
</organism>
<dbReference type="SUPFAM" id="SSF109709">
    <property type="entry name" value="KorB DNA-binding domain-like"/>
    <property type="match status" value="1"/>
</dbReference>
<dbReference type="SMART" id="SM00470">
    <property type="entry name" value="ParB"/>
    <property type="match status" value="1"/>
</dbReference>
<dbReference type="GO" id="GO:0003677">
    <property type="term" value="F:DNA binding"/>
    <property type="evidence" value="ECO:0007669"/>
    <property type="project" value="InterPro"/>
</dbReference>
<reference evidence="3 4" key="1">
    <citation type="submission" date="2016-11" db="EMBL/GenBank/DDBJ databases">
        <authorList>
            <person name="Jaros S."/>
            <person name="Januszkiewicz K."/>
            <person name="Wedrychowicz H."/>
        </authorList>
    </citation>
    <scope>NUCLEOTIDE SEQUENCE [LARGE SCALE GENOMIC DNA]</scope>
    <source>
        <strain evidence="3 4">DSM 14214</strain>
    </source>
</reference>
<dbReference type="Pfam" id="PF02195">
    <property type="entry name" value="ParB_N"/>
    <property type="match status" value="1"/>
</dbReference>
<dbReference type="GO" id="GO:0007059">
    <property type="term" value="P:chromosome segregation"/>
    <property type="evidence" value="ECO:0007669"/>
    <property type="project" value="TreeGrafter"/>
</dbReference>
<evidence type="ECO:0000259" key="2">
    <source>
        <dbReference type="SMART" id="SM00470"/>
    </source>
</evidence>
<dbReference type="Proteomes" id="UP000183975">
    <property type="component" value="Unassembled WGS sequence"/>
</dbReference>
<evidence type="ECO:0000313" key="3">
    <source>
        <dbReference type="EMBL" id="SHK49200.1"/>
    </source>
</evidence>
<sequence length="303" mass="34586">MKNGLDKIKLTSYDDLFGSDTMEQKGKSVIEIHISDLHEFPDHPFRFEMDAEMQELVESVKRYGVLEPILVRQREQGGYVIISGHKRTAACKEIGQNVIPAVVTDCNDDEATILMVDSNIYRRNILPSQKAKAYQMKYEALKHQGIQGGLHTLEQMGEAFGESGKTVQRYVWLARLNDDLLEMLDRKKIGIVPGIALSFLKKEEQEWVTDILLEEKIKLQTKEAEQCKEQSQKGLLTQNGVKEILCCKKVKIDKPFMLNANRIKGYFPDSYSEEVMEEIICQLLEQWKQQRAGGGEGGERESV</sequence>
<feature type="domain" description="ParB-like N-terminal" evidence="2">
    <location>
        <begin position="30"/>
        <end position="120"/>
    </location>
</feature>
<comment type="similarity">
    <text evidence="1">Belongs to the ParB family.</text>
</comment>
<dbReference type="Gene3D" id="1.10.10.2830">
    <property type="match status" value="1"/>
</dbReference>
<keyword evidence="4" id="KW-1185">Reference proteome</keyword>
<dbReference type="PANTHER" id="PTHR33375:SF1">
    <property type="entry name" value="CHROMOSOME-PARTITIONING PROTEIN PARB-RELATED"/>
    <property type="match status" value="1"/>
</dbReference>
<gene>
    <name evidence="3" type="ORF">SAMN02745138_01820</name>
</gene>
<dbReference type="EMBL" id="FRAH01000029">
    <property type="protein sequence ID" value="SHK49200.1"/>
    <property type="molecule type" value="Genomic_DNA"/>
</dbReference>
<dbReference type="PANTHER" id="PTHR33375">
    <property type="entry name" value="CHROMOSOME-PARTITIONING PROTEIN PARB-RELATED"/>
    <property type="match status" value="1"/>
</dbReference>
<dbReference type="CDD" id="cd16407">
    <property type="entry name" value="ParB_N_like"/>
    <property type="match status" value="1"/>
</dbReference>
<dbReference type="GO" id="GO:0005694">
    <property type="term" value="C:chromosome"/>
    <property type="evidence" value="ECO:0007669"/>
    <property type="project" value="TreeGrafter"/>
</dbReference>
<proteinExistence type="inferred from homology"/>
<dbReference type="NCBIfam" id="TIGR00180">
    <property type="entry name" value="parB_part"/>
    <property type="match status" value="1"/>
</dbReference>
<dbReference type="InterPro" id="IPR050336">
    <property type="entry name" value="Chromosome_partition/occlusion"/>
</dbReference>
<dbReference type="SUPFAM" id="SSF110849">
    <property type="entry name" value="ParB/Sulfiredoxin"/>
    <property type="match status" value="1"/>
</dbReference>
<dbReference type="Gene3D" id="3.90.1530.30">
    <property type="match status" value="1"/>
</dbReference>
<accession>A0A1M6SX24</accession>
<dbReference type="InterPro" id="IPR003115">
    <property type="entry name" value="ParB_N"/>
</dbReference>
<dbReference type="InterPro" id="IPR036086">
    <property type="entry name" value="ParB/Sulfiredoxin_sf"/>
</dbReference>
<protein>
    <submittedName>
        <fullName evidence="3">Chromosome partitioning protein, ParB family</fullName>
    </submittedName>
</protein>
<name>A0A1M6SX24_9FIRM</name>
<dbReference type="InterPro" id="IPR004437">
    <property type="entry name" value="ParB/RepB/Spo0J"/>
</dbReference>